<reference evidence="1 2" key="1">
    <citation type="journal article" date="2015" name="Nature">
        <title>rRNA introns, odd ribosomes, and small enigmatic genomes across a large radiation of phyla.</title>
        <authorList>
            <person name="Brown C.T."/>
            <person name="Hug L.A."/>
            <person name="Thomas B.C."/>
            <person name="Sharon I."/>
            <person name="Castelle C.J."/>
            <person name="Singh A."/>
            <person name="Wilkins M.J."/>
            <person name="Williams K.H."/>
            <person name="Banfield J.F."/>
        </authorList>
    </citation>
    <scope>NUCLEOTIDE SEQUENCE [LARGE SCALE GENOMIC DNA]</scope>
</reference>
<comment type="caution">
    <text evidence="1">The sequence shown here is derived from an EMBL/GenBank/DDBJ whole genome shotgun (WGS) entry which is preliminary data.</text>
</comment>
<sequence>MNTVTISRKIAGGTDDLVVISRREYENLLRTRARARGEVPMTADEKRALARARKNMKAGKMLSLEDVKRRLASRN</sequence>
<dbReference type="Proteomes" id="UP000034589">
    <property type="component" value="Unassembled WGS sequence"/>
</dbReference>
<evidence type="ECO:0000313" key="2">
    <source>
        <dbReference type="Proteomes" id="UP000034589"/>
    </source>
</evidence>
<dbReference type="AlphaFoldDB" id="A0A0G1VKX5"/>
<organism evidence="1 2">
    <name type="scientific">Candidatus Kaiserbacteria bacterium GW2011_GWC2_49_12</name>
    <dbReference type="NCBI Taxonomy" id="1618675"/>
    <lineage>
        <taxon>Bacteria</taxon>
        <taxon>Candidatus Kaiseribacteriota</taxon>
    </lineage>
</organism>
<evidence type="ECO:0000313" key="1">
    <source>
        <dbReference type="EMBL" id="KKW06895.1"/>
    </source>
</evidence>
<dbReference type="EMBL" id="LCPV01000023">
    <property type="protein sequence ID" value="KKW06895.1"/>
    <property type="molecule type" value="Genomic_DNA"/>
</dbReference>
<name>A0A0G1VKX5_9BACT</name>
<protein>
    <submittedName>
        <fullName evidence="1">Uncharacterized protein</fullName>
    </submittedName>
</protein>
<proteinExistence type="predicted"/>
<accession>A0A0G1VKX5</accession>
<gene>
    <name evidence="1" type="ORF">UY39_C0023G0003</name>
</gene>